<evidence type="ECO:0000256" key="1">
    <source>
        <dbReference type="ARBA" id="ARBA00000085"/>
    </source>
</evidence>
<dbReference type="InterPro" id="IPR005467">
    <property type="entry name" value="His_kinase_dom"/>
</dbReference>
<dbReference type="SMART" id="SM00387">
    <property type="entry name" value="HATPase_c"/>
    <property type="match status" value="1"/>
</dbReference>
<dbReference type="InterPro" id="IPR011990">
    <property type="entry name" value="TPR-like_helical_dom_sf"/>
</dbReference>
<keyword evidence="3" id="KW-0597">Phosphoprotein</keyword>
<dbReference type="EC" id="2.7.13.3" evidence="2"/>
<dbReference type="SMART" id="SM00028">
    <property type="entry name" value="TPR"/>
    <property type="match status" value="4"/>
</dbReference>
<organism evidence="6 7">
    <name type="scientific">Pseudoalteromonas gelatinilytica</name>
    <dbReference type="NCBI Taxonomy" id="1703256"/>
    <lineage>
        <taxon>Bacteria</taxon>
        <taxon>Pseudomonadati</taxon>
        <taxon>Pseudomonadota</taxon>
        <taxon>Gammaproteobacteria</taxon>
        <taxon>Alteromonadales</taxon>
        <taxon>Pseudoalteromonadaceae</taxon>
        <taxon>Pseudoalteromonas</taxon>
    </lineage>
</organism>
<dbReference type="Gene3D" id="3.30.565.10">
    <property type="entry name" value="Histidine kinase-like ATPase, C-terminal domain"/>
    <property type="match status" value="1"/>
</dbReference>
<evidence type="ECO:0000256" key="4">
    <source>
        <dbReference type="SAM" id="Phobius"/>
    </source>
</evidence>
<evidence type="ECO:0000313" key="7">
    <source>
        <dbReference type="Proteomes" id="UP000265938"/>
    </source>
</evidence>
<dbReference type="AlphaFoldDB" id="A0A3A3ENL9"/>
<evidence type="ECO:0000259" key="5">
    <source>
        <dbReference type="PROSITE" id="PS50109"/>
    </source>
</evidence>
<dbReference type="InterPro" id="IPR003594">
    <property type="entry name" value="HATPase_dom"/>
</dbReference>
<dbReference type="InterPro" id="IPR004358">
    <property type="entry name" value="Sig_transdc_His_kin-like_C"/>
</dbReference>
<dbReference type="InterPro" id="IPR019734">
    <property type="entry name" value="TPR_rpt"/>
</dbReference>
<dbReference type="PROSITE" id="PS50109">
    <property type="entry name" value="HIS_KIN"/>
    <property type="match status" value="1"/>
</dbReference>
<evidence type="ECO:0000256" key="2">
    <source>
        <dbReference type="ARBA" id="ARBA00012438"/>
    </source>
</evidence>
<dbReference type="PANTHER" id="PTHR43065">
    <property type="entry name" value="SENSOR HISTIDINE KINASE"/>
    <property type="match status" value="1"/>
</dbReference>
<dbReference type="Gene3D" id="1.25.40.10">
    <property type="entry name" value="Tetratricopeptide repeat domain"/>
    <property type="match status" value="2"/>
</dbReference>
<feature type="transmembrane region" description="Helical" evidence="4">
    <location>
        <begin position="397"/>
        <end position="416"/>
    </location>
</feature>
<dbReference type="PRINTS" id="PR00344">
    <property type="entry name" value="BCTRLSENSOR"/>
</dbReference>
<name>A0A3A3ENL9_9GAMM</name>
<comment type="catalytic activity">
    <reaction evidence="1">
        <text>ATP + protein L-histidine = ADP + protein N-phospho-L-histidine.</text>
        <dbReference type="EC" id="2.7.13.3"/>
    </reaction>
</comment>
<keyword evidence="4" id="KW-0812">Transmembrane</keyword>
<dbReference type="Gene3D" id="1.10.287.130">
    <property type="match status" value="1"/>
</dbReference>
<dbReference type="SUPFAM" id="SSF55874">
    <property type="entry name" value="ATPase domain of HSP90 chaperone/DNA topoisomerase II/histidine kinase"/>
    <property type="match status" value="1"/>
</dbReference>
<protein>
    <recommendedName>
        <fullName evidence="2">histidine kinase</fullName>
        <ecNumber evidence="2">2.7.13.3</ecNumber>
    </recommendedName>
</protein>
<reference evidence="6 7" key="1">
    <citation type="submission" date="2018-09" db="EMBL/GenBank/DDBJ databases">
        <title>Identification of marine bacteria producing industrial enzymes.</title>
        <authorList>
            <person name="Cheng T.H."/>
            <person name="Saidin J."/>
            <person name="Muhd D.D."/>
            <person name="Isa M.N.M."/>
            <person name="Bakar M.F.A."/>
            <person name="Ismail N."/>
        </authorList>
    </citation>
    <scope>NUCLEOTIDE SEQUENCE [LARGE SCALE GENOMIC DNA]</scope>
    <source>
        <strain evidence="6 7">MNAD 1.6</strain>
    </source>
</reference>
<dbReference type="CDD" id="cd00075">
    <property type="entry name" value="HATPase"/>
    <property type="match status" value="1"/>
</dbReference>
<dbReference type="SUPFAM" id="SSF48452">
    <property type="entry name" value="TPR-like"/>
    <property type="match status" value="2"/>
</dbReference>
<keyword evidence="4" id="KW-0472">Membrane</keyword>
<dbReference type="CDD" id="cd00082">
    <property type="entry name" value="HisKA"/>
    <property type="match status" value="1"/>
</dbReference>
<comment type="caution">
    <text evidence="6">The sequence shown here is derived from an EMBL/GenBank/DDBJ whole genome shotgun (WGS) entry which is preliminary data.</text>
</comment>
<dbReference type="Pfam" id="PF02518">
    <property type="entry name" value="HATPase_c"/>
    <property type="match status" value="1"/>
</dbReference>
<dbReference type="InterPro" id="IPR036890">
    <property type="entry name" value="HATPase_C_sf"/>
</dbReference>
<dbReference type="InterPro" id="IPR003661">
    <property type="entry name" value="HisK_dim/P_dom"/>
</dbReference>
<feature type="domain" description="Histidine kinase" evidence="5">
    <location>
        <begin position="455"/>
        <end position="684"/>
    </location>
</feature>
<dbReference type="EMBL" id="QYSE01000002">
    <property type="protein sequence ID" value="RJF35306.1"/>
    <property type="molecule type" value="Genomic_DNA"/>
</dbReference>
<accession>A0A3A3ENL9</accession>
<sequence length="692" mass="77925">MFFALIYEMDWCVMKTRLVLLFSFMLLIFINTTECNAMPTDEFEELRNSIRLSYADSPLDGLKFVNALIETTDLTLEQKIIVTNYKAWFLLETEQLESAMETIVKYMNMVSQSNEKDLMYGYFNISGGIYARLGLYEEALAYYRDAMPFAQSRDERLVYQTENNIALIKLNLKRYAEAAIAFEKYRDYAHNNKQTLNESFASNNLALALIGLKQYPEALNIINQAMRLQTQFDYTTHLAASLILKGKVLRFQGLLAESESVLNDAFKLIETKQLESEQLNIILCLAQTYEAQGNTDKALDILASVEAYTLNHAHFETQLSIAKLTAELYEQKQSYAEALSAYKQYSLINEAILTRQAKVNLAKALAEADVASKEVRISELTRAEQIKATKADAFKDLTIVVSICLVVILFGSFIAINSIDNQKQTLAKTLEQLSDTQNHVIEIEKIASLTALVSGMAHQLNTPIGTIVTASSLIDDYMEGLEEKFKARELSSKHFHKFITDTNSAKELVISSINRLAGIVEEFKALNVSIHLDKPMSKIQLPSYLKHRLAPYSKHLGKQIEFKIHGDEVAITSYPTILSDVLKTLVINSCEHGFIHSDQGVVEVTIKAFTHVVEITYQDNGVGINDEILHEIFTPFYTTNLGGNHLGLGLNVVFNAVKYNLRGKISAESCKHGARFVISLPIDARLIDDTSY</sequence>
<gene>
    <name evidence="6" type="ORF">D4741_09990</name>
</gene>
<evidence type="ECO:0000256" key="3">
    <source>
        <dbReference type="ARBA" id="ARBA00022553"/>
    </source>
</evidence>
<dbReference type="GO" id="GO:0000155">
    <property type="term" value="F:phosphorelay sensor kinase activity"/>
    <property type="evidence" value="ECO:0007669"/>
    <property type="project" value="InterPro"/>
</dbReference>
<evidence type="ECO:0000313" key="6">
    <source>
        <dbReference type="EMBL" id="RJF35306.1"/>
    </source>
</evidence>
<keyword evidence="4" id="KW-1133">Transmembrane helix</keyword>
<proteinExistence type="predicted"/>
<dbReference type="Proteomes" id="UP000265938">
    <property type="component" value="Unassembled WGS sequence"/>
</dbReference>